<dbReference type="Proteomes" id="UP000799640">
    <property type="component" value="Unassembled WGS sequence"/>
</dbReference>
<gene>
    <name evidence="3" type="ORF">EJ06DRAFT_548694</name>
</gene>
<evidence type="ECO:0000256" key="1">
    <source>
        <dbReference type="SAM" id="Phobius"/>
    </source>
</evidence>
<keyword evidence="4" id="KW-1185">Reference proteome</keyword>
<proteinExistence type="predicted"/>
<name>A0A6G1HXY0_9PEZI</name>
<reference evidence="3" key="1">
    <citation type="journal article" date="2020" name="Stud. Mycol.">
        <title>101 Dothideomycetes genomes: a test case for predicting lifestyles and emergence of pathogens.</title>
        <authorList>
            <person name="Haridas S."/>
            <person name="Albert R."/>
            <person name="Binder M."/>
            <person name="Bloem J."/>
            <person name="Labutti K."/>
            <person name="Salamov A."/>
            <person name="Andreopoulos B."/>
            <person name="Baker S."/>
            <person name="Barry K."/>
            <person name="Bills G."/>
            <person name="Bluhm B."/>
            <person name="Cannon C."/>
            <person name="Castanera R."/>
            <person name="Culley D."/>
            <person name="Daum C."/>
            <person name="Ezra D."/>
            <person name="Gonzalez J."/>
            <person name="Henrissat B."/>
            <person name="Kuo A."/>
            <person name="Liang C."/>
            <person name="Lipzen A."/>
            <person name="Lutzoni F."/>
            <person name="Magnuson J."/>
            <person name="Mondo S."/>
            <person name="Nolan M."/>
            <person name="Ohm R."/>
            <person name="Pangilinan J."/>
            <person name="Park H.-J."/>
            <person name="Ramirez L."/>
            <person name="Alfaro M."/>
            <person name="Sun H."/>
            <person name="Tritt A."/>
            <person name="Yoshinaga Y."/>
            <person name="Zwiers L.-H."/>
            <person name="Turgeon B."/>
            <person name="Goodwin S."/>
            <person name="Spatafora J."/>
            <person name="Crous P."/>
            <person name="Grigoriev I."/>
        </authorList>
    </citation>
    <scope>NUCLEOTIDE SEQUENCE</scope>
    <source>
        <strain evidence="3">CBS 262.69</strain>
    </source>
</reference>
<dbReference type="EMBL" id="ML996694">
    <property type="protein sequence ID" value="KAF2400726.1"/>
    <property type="molecule type" value="Genomic_DNA"/>
</dbReference>
<evidence type="ECO:0000313" key="3">
    <source>
        <dbReference type="EMBL" id="KAF2400726.1"/>
    </source>
</evidence>
<keyword evidence="1" id="KW-0472">Membrane</keyword>
<keyword evidence="1" id="KW-1133">Transmembrane helix</keyword>
<protein>
    <submittedName>
        <fullName evidence="3">Uncharacterized protein</fullName>
    </submittedName>
</protein>
<feature type="transmembrane region" description="Helical" evidence="1">
    <location>
        <begin position="143"/>
        <end position="164"/>
    </location>
</feature>
<feature type="signal peptide" evidence="2">
    <location>
        <begin position="1"/>
        <end position="20"/>
    </location>
</feature>
<accession>A0A6G1HXY0</accession>
<dbReference type="AlphaFoldDB" id="A0A6G1HXY0"/>
<keyword evidence="2" id="KW-0732">Signal</keyword>
<evidence type="ECO:0000313" key="4">
    <source>
        <dbReference type="Proteomes" id="UP000799640"/>
    </source>
</evidence>
<sequence length="252" mass="28107">MKLFCKSAILSALLFQAVLSLRLRLFEGERALPNFRKASTKRNGSQGQSSSTATGTLYAFGGLHALKLAKSAERACTSGNHGGATLEDLWDVGLQAYVVVGASSLPSGEDEVTNCPELATHNMSTTTRNRPQIPTPIVLSSEMWPLGLILLLTFGSVILTLYSVECTIKYLTVHAREAISDYGRWALPHQRPQAHEGRQISNRLWFLAPHVQDRIGEYASMLSWAWGGGLRRLLRFLRWRQVNEWIRLEDMP</sequence>
<keyword evidence="1" id="KW-0812">Transmembrane</keyword>
<evidence type="ECO:0000256" key="2">
    <source>
        <dbReference type="SAM" id="SignalP"/>
    </source>
</evidence>
<organism evidence="3 4">
    <name type="scientific">Trichodelitschia bisporula</name>
    <dbReference type="NCBI Taxonomy" id="703511"/>
    <lineage>
        <taxon>Eukaryota</taxon>
        <taxon>Fungi</taxon>
        <taxon>Dikarya</taxon>
        <taxon>Ascomycota</taxon>
        <taxon>Pezizomycotina</taxon>
        <taxon>Dothideomycetes</taxon>
        <taxon>Dothideomycetes incertae sedis</taxon>
        <taxon>Phaeotrichales</taxon>
        <taxon>Phaeotrichaceae</taxon>
        <taxon>Trichodelitschia</taxon>
    </lineage>
</organism>
<feature type="chain" id="PRO_5026041732" evidence="2">
    <location>
        <begin position="21"/>
        <end position="252"/>
    </location>
</feature>